<accession>A0A6A5S4W9</accession>
<feature type="region of interest" description="Disordered" evidence="1">
    <location>
        <begin position="168"/>
        <end position="224"/>
    </location>
</feature>
<feature type="region of interest" description="Disordered" evidence="1">
    <location>
        <begin position="1"/>
        <end position="29"/>
    </location>
</feature>
<protein>
    <submittedName>
        <fullName evidence="2">Uncharacterized protein</fullName>
    </submittedName>
</protein>
<gene>
    <name evidence="2" type="ORF">EJ02DRAFT_388716</name>
</gene>
<feature type="compositionally biased region" description="Low complexity" evidence="1">
    <location>
        <begin position="277"/>
        <end position="286"/>
    </location>
</feature>
<organism evidence="2 3">
    <name type="scientific">Clathrospora elynae</name>
    <dbReference type="NCBI Taxonomy" id="706981"/>
    <lineage>
        <taxon>Eukaryota</taxon>
        <taxon>Fungi</taxon>
        <taxon>Dikarya</taxon>
        <taxon>Ascomycota</taxon>
        <taxon>Pezizomycotina</taxon>
        <taxon>Dothideomycetes</taxon>
        <taxon>Pleosporomycetidae</taxon>
        <taxon>Pleosporales</taxon>
        <taxon>Diademaceae</taxon>
        <taxon>Clathrospora</taxon>
    </lineage>
</organism>
<feature type="compositionally biased region" description="Low complexity" evidence="1">
    <location>
        <begin position="1"/>
        <end position="19"/>
    </location>
</feature>
<feature type="compositionally biased region" description="Low complexity" evidence="1">
    <location>
        <begin position="247"/>
        <end position="257"/>
    </location>
</feature>
<evidence type="ECO:0000313" key="2">
    <source>
        <dbReference type="EMBL" id="KAF1935701.1"/>
    </source>
</evidence>
<evidence type="ECO:0000313" key="3">
    <source>
        <dbReference type="Proteomes" id="UP000800038"/>
    </source>
</evidence>
<dbReference type="Proteomes" id="UP000800038">
    <property type="component" value="Unassembled WGS sequence"/>
</dbReference>
<feature type="region of interest" description="Disordered" evidence="1">
    <location>
        <begin position="239"/>
        <end position="316"/>
    </location>
</feature>
<reference evidence="2" key="1">
    <citation type="journal article" date="2020" name="Stud. Mycol.">
        <title>101 Dothideomycetes genomes: a test case for predicting lifestyles and emergence of pathogens.</title>
        <authorList>
            <person name="Haridas S."/>
            <person name="Albert R."/>
            <person name="Binder M."/>
            <person name="Bloem J."/>
            <person name="Labutti K."/>
            <person name="Salamov A."/>
            <person name="Andreopoulos B."/>
            <person name="Baker S."/>
            <person name="Barry K."/>
            <person name="Bills G."/>
            <person name="Bluhm B."/>
            <person name="Cannon C."/>
            <person name="Castanera R."/>
            <person name="Culley D."/>
            <person name="Daum C."/>
            <person name="Ezra D."/>
            <person name="Gonzalez J."/>
            <person name="Henrissat B."/>
            <person name="Kuo A."/>
            <person name="Liang C."/>
            <person name="Lipzen A."/>
            <person name="Lutzoni F."/>
            <person name="Magnuson J."/>
            <person name="Mondo S."/>
            <person name="Nolan M."/>
            <person name="Ohm R."/>
            <person name="Pangilinan J."/>
            <person name="Park H.-J."/>
            <person name="Ramirez L."/>
            <person name="Alfaro M."/>
            <person name="Sun H."/>
            <person name="Tritt A."/>
            <person name="Yoshinaga Y."/>
            <person name="Zwiers L.-H."/>
            <person name="Turgeon B."/>
            <person name="Goodwin S."/>
            <person name="Spatafora J."/>
            <person name="Crous P."/>
            <person name="Grigoriev I."/>
        </authorList>
    </citation>
    <scope>NUCLEOTIDE SEQUENCE</scope>
    <source>
        <strain evidence="2">CBS 161.51</strain>
    </source>
</reference>
<sequence>MADDQSSSSSSVADAADAQEQLHGSSEEAASPWARYTAKHLMGNCPYAVALKTIDTSLWGVPAPADTSKAHATTWVAKTIHDYHLAMVWDDHLFNDYLGDFKGWTKEMFLKVKRGTLKSLKTVLHHRGVYTGSNCARIADSLYNMIAMENALEWDPAEFQLMDFDSQSKAYKQQQNAPRIDHVPEQQPPQPAPLAGTQPPQLQLQQPQQPPLQGEQQGDQQDEHRGVGQYVQNLRHQNADSQQPLHATAPAATGTAASNGIPRGHAVPSTAYERRTFQTTRTTSRSVQDAAAAMVTQQPAQRQHNHAVLKAMGKQQ</sequence>
<dbReference type="EMBL" id="ML976242">
    <property type="protein sequence ID" value="KAF1935701.1"/>
    <property type="molecule type" value="Genomic_DNA"/>
</dbReference>
<dbReference type="AlphaFoldDB" id="A0A6A5S4W9"/>
<name>A0A6A5S4W9_9PLEO</name>
<feature type="compositionally biased region" description="Polar residues" evidence="1">
    <location>
        <begin position="168"/>
        <end position="177"/>
    </location>
</feature>
<evidence type="ECO:0000256" key="1">
    <source>
        <dbReference type="SAM" id="MobiDB-lite"/>
    </source>
</evidence>
<keyword evidence="3" id="KW-1185">Reference proteome</keyword>
<proteinExistence type="predicted"/>
<feature type="compositionally biased region" description="Low complexity" evidence="1">
    <location>
        <begin position="193"/>
        <end position="219"/>
    </location>
</feature>